<dbReference type="CDD" id="cd00130">
    <property type="entry name" value="PAS"/>
    <property type="match status" value="1"/>
</dbReference>
<dbReference type="EC" id="2.7.13.3" evidence="2"/>
<dbReference type="Gene3D" id="1.10.287.130">
    <property type="match status" value="1"/>
</dbReference>
<dbReference type="Gene3D" id="3.30.565.10">
    <property type="entry name" value="Histidine kinase-like ATPase, C-terminal domain"/>
    <property type="match status" value="1"/>
</dbReference>
<proteinExistence type="predicted"/>
<dbReference type="InterPro" id="IPR003594">
    <property type="entry name" value="HATPase_dom"/>
</dbReference>
<dbReference type="RefSeq" id="WP_256616505.1">
    <property type="nucleotide sequence ID" value="NZ_JANIBK010000122.1"/>
</dbReference>
<dbReference type="GO" id="GO:0005524">
    <property type="term" value="F:ATP binding"/>
    <property type="evidence" value="ECO:0007669"/>
    <property type="project" value="UniProtKB-KW"/>
</dbReference>
<organism evidence="5 6">
    <name type="scientific">Methylomonas rivi</name>
    <dbReference type="NCBI Taxonomy" id="2952226"/>
    <lineage>
        <taxon>Bacteria</taxon>
        <taxon>Pseudomonadati</taxon>
        <taxon>Pseudomonadota</taxon>
        <taxon>Gammaproteobacteria</taxon>
        <taxon>Methylococcales</taxon>
        <taxon>Methylococcaceae</taxon>
        <taxon>Methylomonas</taxon>
    </lineage>
</organism>
<reference evidence="5 6" key="1">
    <citation type="submission" date="2022-07" db="EMBL/GenBank/DDBJ databases">
        <title>Methylomonas rivi sp. nov., Methylomonas rosea sp. nov., Methylomonas aureus sp. nov. and Methylomonas subterranea sp. nov., four novel methanotrophs isolated from a freshwater creek and the deep terrestrial subsurface.</title>
        <authorList>
            <person name="Abin C."/>
            <person name="Sankaranarayanan K."/>
            <person name="Garner C."/>
            <person name="Sindelar R."/>
            <person name="Kotary K."/>
            <person name="Garner R."/>
            <person name="Barclay S."/>
            <person name="Lawson P."/>
            <person name="Krumholz L."/>
        </authorList>
    </citation>
    <scope>NUCLEOTIDE SEQUENCE [LARGE SCALE GENOMIC DNA]</scope>
    <source>
        <strain evidence="5 6">WSC-6</strain>
    </source>
</reference>
<dbReference type="SUPFAM" id="SSF47384">
    <property type="entry name" value="Homodimeric domain of signal transducing histidine kinase"/>
    <property type="match status" value="1"/>
</dbReference>
<dbReference type="Pfam" id="PF13188">
    <property type="entry name" value="PAS_8"/>
    <property type="match status" value="1"/>
</dbReference>
<dbReference type="SMART" id="SM00388">
    <property type="entry name" value="HisKA"/>
    <property type="match status" value="1"/>
</dbReference>
<dbReference type="InterPro" id="IPR035965">
    <property type="entry name" value="PAS-like_dom_sf"/>
</dbReference>
<evidence type="ECO:0000259" key="4">
    <source>
        <dbReference type="PROSITE" id="PS50109"/>
    </source>
</evidence>
<comment type="catalytic activity">
    <reaction evidence="1">
        <text>ATP + protein L-histidine = ADP + protein N-phospho-L-histidine.</text>
        <dbReference type="EC" id="2.7.13.3"/>
    </reaction>
</comment>
<dbReference type="PANTHER" id="PTHR43065:SF29">
    <property type="entry name" value="SENSOR PROTEIN KINASE FLES"/>
    <property type="match status" value="1"/>
</dbReference>
<accession>A0ABT1U8H4</accession>
<evidence type="ECO:0000256" key="2">
    <source>
        <dbReference type="ARBA" id="ARBA00012438"/>
    </source>
</evidence>
<evidence type="ECO:0000256" key="3">
    <source>
        <dbReference type="ARBA" id="ARBA00022553"/>
    </source>
</evidence>
<dbReference type="SUPFAM" id="SSF55785">
    <property type="entry name" value="PYP-like sensor domain (PAS domain)"/>
    <property type="match status" value="1"/>
</dbReference>
<dbReference type="SMART" id="SM00387">
    <property type="entry name" value="HATPase_c"/>
    <property type="match status" value="1"/>
</dbReference>
<gene>
    <name evidence="5" type="ORF">NP596_16585</name>
</gene>
<keyword evidence="6" id="KW-1185">Reference proteome</keyword>
<dbReference type="Proteomes" id="UP001524586">
    <property type="component" value="Unassembled WGS sequence"/>
</dbReference>
<keyword evidence="3" id="KW-0597">Phosphoprotein</keyword>
<dbReference type="PANTHER" id="PTHR43065">
    <property type="entry name" value="SENSOR HISTIDINE KINASE"/>
    <property type="match status" value="1"/>
</dbReference>
<name>A0ABT1U8H4_9GAMM</name>
<dbReference type="InterPro" id="IPR036890">
    <property type="entry name" value="HATPase_C_sf"/>
</dbReference>
<dbReference type="InterPro" id="IPR005467">
    <property type="entry name" value="His_kinase_dom"/>
</dbReference>
<keyword evidence="5" id="KW-0547">Nucleotide-binding</keyword>
<protein>
    <recommendedName>
        <fullName evidence="2">histidine kinase</fullName>
        <ecNumber evidence="2">2.7.13.3</ecNumber>
    </recommendedName>
</protein>
<dbReference type="SMART" id="SM00091">
    <property type="entry name" value="PAS"/>
    <property type="match status" value="1"/>
</dbReference>
<dbReference type="SUPFAM" id="SSF55874">
    <property type="entry name" value="ATPase domain of HSP90 chaperone/DNA topoisomerase II/histidine kinase"/>
    <property type="match status" value="1"/>
</dbReference>
<dbReference type="PRINTS" id="PR00344">
    <property type="entry name" value="BCTRLSENSOR"/>
</dbReference>
<feature type="domain" description="Histidine kinase" evidence="4">
    <location>
        <begin position="179"/>
        <end position="380"/>
    </location>
</feature>
<dbReference type="InterPro" id="IPR004358">
    <property type="entry name" value="Sig_transdc_His_kin-like_C"/>
</dbReference>
<sequence>MNPSHQQYQQKTERLTDAFRMFNELSENLALSYQGLQEQVAHLNSQLAAARSERLATLSEKEKLASRLQQILAALPAAVILLDAKNRIIDCNDHAIGFLGEPLLGLQWQAIMARSLLPVPDSPHERRLSDGRIVSITRNHLSNDAEQIILLSDVSELRTLQDRLAQQKHLSAMGEMVAGLAHQVRTPLATAILYASQMSKPQLNSTKRLQFSEKILERLQYLERQVNDMLIFAKQGRLAMQGFSWQQMLAHIAERMEEFNGAFLLENRVDRDRVQGNQDALRGALLNLLNNAIESGACLISLLAVQSGQGIEISIRDNGPGIGSDRQAQVFEPFYTTKTHGTGLGLAVVDSVVKAHKGSVYCRSELGQGSEFVLTLPIFQQDLGLSVPGVDSVGQENDYEAV</sequence>
<dbReference type="CDD" id="cd00082">
    <property type="entry name" value="HisKA"/>
    <property type="match status" value="1"/>
</dbReference>
<dbReference type="InterPro" id="IPR036097">
    <property type="entry name" value="HisK_dim/P_sf"/>
</dbReference>
<comment type="caution">
    <text evidence="5">The sequence shown here is derived from an EMBL/GenBank/DDBJ whole genome shotgun (WGS) entry which is preliminary data.</text>
</comment>
<dbReference type="InterPro" id="IPR003661">
    <property type="entry name" value="HisK_dim/P_dom"/>
</dbReference>
<dbReference type="PROSITE" id="PS50109">
    <property type="entry name" value="HIS_KIN"/>
    <property type="match status" value="1"/>
</dbReference>
<dbReference type="EMBL" id="JANIBK010000122">
    <property type="protein sequence ID" value="MCQ8130077.1"/>
    <property type="molecule type" value="Genomic_DNA"/>
</dbReference>
<evidence type="ECO:0000256" key="1">
    <source>
        <dbReference type="ARBA" id="ARBA00000085"/>
    </source>
</evidence>
<dbReference type="Pfam" id="PF02518">
    <property type="entry name" value="HATPase_c"/>
    <property type="match status" value="1"/>
</dbReference>
<keyword evidence="5" id="KW-0067">ATP-binding</keyword>
<evidence type="ECO:0000313" key="6">
    <source>
        <dbReference type="Proteomes" id="UP001524586"/>
    </source>
</evidence>
<dbReference type="InterPro" id="IPR000014">
    <property type="entry name" value="PAS"/>
</dbReference>
<dbReference type="CDD" id="cd00075">
    <property type="entry name" value="HATPase"/>
    <property type="match status" value="1"/>
</dbReference>
<dbReference type="Pfam" id="PF00512">
    <property type="entry name" value="HisKA"/>
    <property type="match status" value="1"/>
</dbReference>
<evidence type="ECO:0000313" key="5">
    <source>
        <dbReference type="EMBL" id="MCQ8130077.1"/>
    </source>
</evidence>